<dbReference type="Proteomes" id="UP000704433">
    <property type="component" value="Unassembled WGS sequence"/>
</dbReference>
<feature type="transmembrane region" description="Helical" evidence="5">
    <location>
        <begin position="109"/>
        <end position="131"/>
    </location>
</feature>
<feature type="transmembrane region" description="Helical" evidence="5">
    <location>
        <begin position="276"/>
        <end position="299"/>
    </location>
</feature>
<dbReference type="RefSeq" id="WP_220725650.1">
    <property type="nucleotide sequence ID" value="NZ_JAIFOD010000070.1"/>
</dbReference>
<feature type="transmembrane region" description="Helical" evidence="5">
    <location>
        <begin position="437"/>
        <end position="458"/>
    </location>
</feature>
<evidence type="ECO:0000256" key="5">
    <source>
        <dbReference type="SAM" id="Phobius"/>
    </source>
</evidence>
<dbReference type="GO" id="GO:0016020">
    <property type="term" value="C:membrane"/>
    <property type="evidence" value="ECO:0007669"/>
    <property type="project" value="UniProtKB-SubCell"/>
</dbReference>
<dbReference type="PANTHER" id="PTHR43424:SF1">
    <property type="entry name" value="LOCUS PUTATIVE PROTEIN 1-RELATED"/>
    <property type="match status" value="1"/>
</dbReference>
<feature type="transmembrane region" description="Helical" evidence="5">
    <location>
        <begin position="39"/>
        <end position="58"/>
    </location>
</feature>
<gene>
    <name evidence="6" type="ORF">KYX84_13160</name>
</gene>
<evidence type="ECO:0000256" key="1">
    <source>
        <dbReference type="ARBA" id="ARBA00004141"/>
    </source>
</evidence>
<feature type="transmembrane region" description="Helical" evidence="5">
    <location>
        <begin position="353"/>
        <end position="370"/>
    </location>
</feature>
<evidence type="ECO:0000256" key="2">
    <source>
        <dbReference type="ARBA" id="ARBA00022692"/>
    </source>
</evidence>
<dbReference type="AlphaFoldDB" id="A0AAW4QLA6"/>
<sequence>MSNFKNIVINATYQLFLVVIPIITIPYIARVLGAQNLGLYSYTTSIINFLGIIINFGMNQIGVREIAKTETATRIRLFFKLWKIQFISGIIISFCYIAVIFLLAPNNNAVYFCQIFFLISFIFDISWFFIGMGQIKKVILRNTGVKLIGIFLIFILIKDSNDLLLYVLINGVTFLLSNIFFWIEILSINKNERNYFKPVPSSLTFVKISFVLLLPQIAVQIYTSLNTTLVGILTDSLQVSYYDQSQKISRMVLAIVTSISVVLMPRLAEKKDDKEIFNMVSTSLFYTTFVSALFLVIVSSNSNTFVPWFFGDEFLSMRVNMKLSSLIILFISFGGVFSTQFALARGYDKEFSIPYYIGVFTNIGLNLVLIPKFGALGASVTLVLTEITVFFFRVFIVRKKIDLKKLLDDADILKILIIALISFSISILPIFNFENPLFEMLLRSIVISFVFMFLSIILKTRILNDFQIFLKKYNGRK</sequence>
<feature type="transmembrane region" description="Helical" evidence="5">
    <location>
        <begin position="248"/>
        <end position="264"/>
    </location>
</feature>
<feature type="transmembrane region" description="Helical" evidence="5">
    <location>
        <begin position="412"/>
        <end position="431"/>
    </location>
</feature>
<evidence type="ECO:0000256" key="4">
    <source>
        <dbReference type="ARBA" id="ARBA00023136"/>
    </source>
</evidence>
<dbReference type="PANTHER" id="PTHR43424">
    <property type="entry name" value="LOCUS PUTATIVE PROTEIN 1-RELATED"/>
    <property type="match status" value="1"/>
</dbReference>
<evidence type="ECO:0000313" key="7">
    <source>
        <dbReference type="Proteomes" id="UP000704433"/>
    </source>
</evidence>
<dbReference type="Pfam" id="PF01943">
    <property type="entry name" value="Polysacc_synt"/>
    <property type="match status" value="1"/>
</dbReference>
<dbReference type="InterPro" id="IPR002797">
    <property type="entry name" value="Polysacc_synth"/>
</dbReference>
<protein>
    <submittedName>
        <fullName evidence="6">Oligosaccharide flippase family protein</fullName>
    </submittedName>
</protein>
<evidence type="ECO:0000256" key="3">
    <source>
        <dbReference type="ARBA" id="ARBA00022989"/>
    </source>
</evidence>
<feature type="transmembrane region" description="Helical" evidence="5">
    <location>
        <begin position="163"/>
        <end position="183"/>
    </location>
</feature>
<feature type="transmembrane region" description="Helical" evidence="5">
    <location>
        <begin position="138"/>
        <end position="157"/>
    </location>
</feature>
<feature type="transmembrane region" description="Helical" evidence="5">
    <location>
        <begin position="319"/>
        <end position="341"/>
    </location>
</feature>
<feature type="transmembrane region" description="Helical" evidence="5">
    <location>
        <begin position="204"/>
        <end position="223"/>
    </location>
</feature>
<feature type="transmembrane region" description="Helical" evidence="5">
    <location>
        <begin position="84"/>
        <end position="103"/>
    </location>
</feature>
<accession>A0AAW4QLA6</accession>
<dbReference type="InterPro" id="IPR052556">
    <property type="entry name" value="PolySynth_Transporter"/>
</dbReference>
<feature type="transmembrane region" description="Helical" evidence="5">
    <location>
        <begin position="12"/>
        <end position="33"/>
    </location>
</feature>
<evidence type="ECO:0000313" key="6">
    <source>
        <dbReference type="EMBL" id="MBX4195090.1"/>
    </source>
</evidence>
<organism evidence="6 7">
    <name type="scientific">Enterococcus lactis</name>
    <dbReference type="NCBI Taxonomy" id="357441"/>
    <lineage>
        <taxon>Bacteria</taxon>
        <taxon>Bacillati</taxon>
        <taxon>Bacillota</taxon>
        <taxon>Bacilli</taxon>
        <taxon>Lactobacillales</taxon>
        <taxon>Enterococcaceae</taxon>
        <taxon>Enterococcus</taxon>
    </lineage>
</organism>
<reference evidence="6" key="1">
    <citation type="journal article" date="2022" name="J. Anim. Sci.">
        <title>Whole genome sequence analyses-based assessment of virulence potential and antimicrobial susceptibilities and resistance of Enterococcus faecium strains isolated from commercial swine and cattle probiotic products.</title>
        <authorList>
            <person name="Shridhar P.B."/>
            <person name="Amachawadi R.G."/>
            <person name="Tokach M."/>
            <person name="Patel I."/>
            <person name="Gangiredla J."/>
            <person name="Mammel M."/>
            <person name="Nagaraja T.G."/>
        </authorList>
    </citation>
    <scope>NUCLEOTIDE SEQUENCE</scope>
    <source>
        <strain evidence="6">EF216</strain>
    </source>
</reference>
<keyword evidence="3 5" id="KW-1133">Transmembrane helix</keyword>
<name>A0AAW4QLA6_9ENTE</name>
<dbReference type="EMBL" id="JAIFOD010000070">
    <property type="protein sequence ID" value="MBX4195090.1"/>
    <property type="molecule type" value="Genomic_DNA"/>
</dbReference>
<keyword evidence="2 5" id="KW-0812">Transmembrane</keyword>
<comment type="caution">
    <text evidence="6">The sequence shown here is derived from an EMBL/GenBank/DDBJ whole genome shotgun (WGS) entry which is preliminary data.</text>
</comment>
<comment type="subcellular location">
    <subcellularLocation>
        <location evidence="1">Membrane</location>
        <topology evidence="1">Multi-pass membrane protein</topology>
    </subcellularLocation>
</comment>
<proteinExistence type="predicted"/>
<keyword evidence="4 5" id="KW-0472">Membrane</keyword>
<feature type="transmembrane region" description="Helical" evidence="5">
    <location>
        <begin position="376"/>
        <end position="396"/>
    </location>
</feature>